<protein>
    <submittedName>
        <fullName evidence="5">DNA-binding transcriptional regulator, MarR family</fullName>
    </submittedName>
</protein>
<dbReference type="Proteomes" id="UP000183209">
    <property type="component" value="Unassembled WGS sequence"/>
</dbReference>
<evidence type="ECO:0000256" key="3">
    <source>
        <dbReference type="ARBA" id="ARBA00023163"/>
    </source>
</evidence>
<dbReference type="EMBL" id="FPAG01000005">
    <property type="protein sequence ID" value="SFS84233.1"/>
    <property type="molecule type" value="Genomic_DNA"/>
</dbReference>
<evidence type="ECO:0000313" key="5">
    <source>
        <dbReference type="EMBL" id="SFS84233.1"/>
    </source>
</evidence>
<dbReference type="PANTHER" id="PTHR42756:SF1">
    <property type="entry name" value="TRANSCRIPTIONAL REPRESSOR OF EMRAB OPERON"/>
    <property type="match status" value="1"/>
</dbReference>
<dbReference type="GO" id="GO:0003677">
    <property type="term" value="F:DNA binding"/>
    <property type="evidence" value="ECO:0007669"/>
    <property type="project" value="UniProtKB-KW"/>
</dbReference>
<evidence type="ECO:0000259" key="4">
    <source>
        <dbReference type="PROSITE" id="PS50995"/>
    </source>
</evidence>
<dbReference type="SUPFAM" id="SSF46785">
    <property type="entry name" value="Winged helix' DNA-binding domain"/>
    <property type="match status" value="1"/>
</dbReference>
<dbReference type="AlphaFoldDB" id="A0A1I6T4Z6"/>
<proteinExistence type="predicted"/>
<reference evidence="5 6" key="1">
    <citation type="submission" date="2016-10" db="EMBL/GenBank/DDBJ databases">
        <authorList>
            <person name="de Groot N.N."/>
        </authorList>
    </citation>
    <scope>NUCLEOTIDE SEQUENCE [LARGE SCALE GENOMIC DNA]</scope>
    <source>
        <strain evidence="5 6">CGMCC 1.6114</strain>
    </source>
</reference>
<dbReference type="GO" id="GO:0003700">
    <property type="term" value="F:DNA-binding transcription factor activity"/>
    <property type="evidence" value="ECO:0007669"/>
    <property type="project" value="InterPro"/>
</dbReference>
<keyword evidence="1" id="KW-0805">Transcription regulation</keyword>
<organism evidence="5 6">
    <name type="scientific">Zhouia amylolytica</name>
    <dbReference type="NCBI Taxonomy" id="376730"/>
    <lineage>
        <taxon>Bacteria</taxon>
        <taxon>Pseudomonadati</taxon>
        <taxon>Bacteroidota</taxon>
        <taxon>Flavobacteriia</taxon>
        <taxon>Flavobacteriales</taxon>
        <taxon>Flavobacteriaceae</taxon>
        <taxon>Zhouia</taxon>
    </lineage>
</organism>
<feature type="domain" description="HTH marR-type" evidence="4">
    <location>
        <begin position="39"/>
        <end position="176"/>
    </location>
</feature>
<dbReference type="InterPro" id="IPR036388">
    <property type="entry name" value="WH-like_DNA-bd_sf"/>
</dbReference>
<keyword evidence="2 5" id="KW-0238">DNA-binding</keyword>
<evidence type="ECO:0000313" key="6">
    <source>
        <dbReference type="Proteomes" id="UP000183209"/>
    </source>
</evidence>
<dbReference type="InterPro" id="IPR000835">
    <property type="entry name" value="HTH_MarR-typ"/>
</dbReference>
<evidence type="ECO:0000256" key="1">
    <source>
        <dbReference type="ARBA" id="ARBA00023015"/>
    </source>
</evidence>
<evidence type="ECO:0000256" key="2">
    <source>
        <dbReference type="ARBA" id="ARBA00023125"/>
    </source>
</evidence>
<sequence>MLGFLTYNLVILPAGSFFGRLIMKHKNIFDPEYQDQSISGKVVIGLERISEVFKTLLWDKAKVLGISPIQIQLLVFIHNHKESLCNVSHLAKEFNITKPTVSDAVRALDKKGYLIKDYSSSDNRSYSIQLSQSGKQLVEEAADFITPLQGQIEYLDKKQLEALFETLSTLIYKLNRSGILQVQRTCYGCKFYQKEKQGHYCNLMEKPLSTSEIRLDCPEFEKP</sequence>
<dbReference type="PROSITE" id="PS50995">
    <property type="entry name" value="HTH_MARR_2"/>
    <property type="match status" value="1"/>
</dbReference>
<dbReference type="InterPro" id="IPR036390">
    <property type="entry name" value="WH_DNA-bd_sf"/>
</dbReference>
<gene>
    <name evidence="5" type="ORF">SAMN04487906_1857</name>
</gene>
<dbReference type="SMART" id="SM00347">
    <property type="entry name" value="HTH_MARR"/>
    <property type="match status" value="1"/>
</dbReference>
<dbReference type="Pfam" id="PF12802">
    <property type="entry name" value="MarR_2"/>
    <property type="match status" value="1"/>
</dbReference>
<accession>A0A1I6T4Z6</accession>
<dbReference type="Gene3D" id="1.10.10.10">
    <property type="entry name" value="Winged helix-like DNA-binding domain superfamily/Winged helix DNA-binding domain"/>
    <property type="match status" value="1"/>
</dbReference>
<name>A0A1I6T4Z6_9FLAO</name>
<keyword evidence="3" id="KW-0804">Transcription</keyword>
<dbReference type="PANTHER" id="PTHR42756">
    <property type="entry name" value="TRANSCRIPTIONAL REGULATOR, MARR"/>
    <property type="match status" value="1"/>
</dbReference>